<accession>E0RZ38</accession>
<dbReference type="Pfam" id="PF00581">
    <property type="entry name" value="Rhodanese"/>
    <property type="match status" value="1"/>
</dbReference>
<dbReference type="InterPro" id="IPR041183">
    <property type="entry name" value="Cyclophilin-like"/>
</dbReference>
<dbReference type="eggNOG" id="COG0607">
    <property type="taxonomic scope" value="Bacteria"/>
</dbReference>
<evidence type="ECO:0000259" key="2">
    <source>
        <dbReference type="PROSITE" id="PS50206"/>
    </source>
</evidence>
<dbReference type="HOGENOM" id="CLU_1040832_0_0_9"/>
<dbReference type="PROSITE" id="PS51257">
    <property type="entry name" value="PROKAR_LIPOPROTEIN"/>
    <property type="match status" value="1"/>
</dbReference>
<dbReference type="STRING" id="515622.bpr_I2677"/>
<dbReference type="PROSITE" id="PS00380">
    <property type="entry name" value="RHODANESE_1"/>
    <property type="match status" value="1"/>
</dbReference>
<protein>
    <submittedName>
        <fullName evidence="3">Rhodanese domain-containing protein</fullName>
    </submittedName>
</protein>
<dbReference type="Gene3D" id="3.40.250.10">
    <property type="entry name" value="Rhodanese-like domain"/>
    <property type="match status" value="1"/>
</dbReference>
<keyword evidence="4" id="KW-1185">Reference proteome</keyword>
<dbReference type="PANTHER" id="PTHR44086:SF10">
    <property type="entry name" value="THIOSULFATE SULFURTRANSFERASE_RHODANESE-LIKE DOMAIN-CONTAINING PROTEIN 3"/>
    <property type="match status" value="1"/>
</dbReference>
<dbReference type="AlphaFoldDB" id="E0RZ38"/>
<gene>
    <name evidence="3" type="ordered locus">bpr_I2677</name>
</gene>
<feature type="signal peptide" evidence="1">
    <location>
        <begin position="1"/>
        <end position="22"/>
    </location>
</feature>
<dbReference type="RefSeq" id="WP_013282063.1">
    <property type="nucleotide sequence ID" value="NC_014387.1"/>
</dbReference>
<evidence type="ECO:0000256" key="1">
    <source>
        <dbReference type="SAM" id="SignalP"/>
    </source>
</evidence>
<dbReference type="KEGG" id="bpb:bpr_I2677"/>
<reference evidence="3 4" key="1">
    <citation type="journal article" date="2010" name="PLoS ONE">
        <title>The glycobiome of the rumen bacterium Butyrivibrio proteoclasticus B316(T) highlights adaptation to a polysaccharide-rich environment.</title>
        <authorList>
            <person name="Kelly W.J."/>
            <person name="Leahy S.C."/>
            <person name="Altermann E."/>
            <person name="Yeoman C.J."/>
            <person name="Dunne J.C."/>
            <person name="Kong Z."/>
            <person name="Pacheco D.M."/>
            <person name="Li D."/>
            <person name="Noel S.J."/>
            <person name="Moon C.D."/>
            <person name="Cookson A.L."/>
            <person name="Attwood G.T."/>
        </authorList>
    </citation>
    <scope>NUCLEOTIDE SEQUENCE [LARGE SCALE GENOMIC DNA]</scope>
    <source>
        <strain evidence="4">ATCC 51982 / DSM 14932 / B316</strain>
    </source>
</reference>
<feature type="domain" description="Rhodanese" evidence="2">
    <location>
        <begin position="65"/>
        <end position="154"/>
    </location>
</feature>
<name>E0RZ38_BUTPB</name>
<dbReference type="InterPro" id="IPR001307">
    <property type="entry name" value="Thiosulphate_STrfase_CS"/>
</dbReference>
<dbReference type="InterPro" id="IPR029000">
    <property type="entry name" value="Cyclophilin-like_dom_sf"/>
</dbReference>
<feature type="chain" id="PRO_5039602530" evidence="1">
    <location>
        <begin position="23"/>
        <end position="267"/>
    </location>
</feature>
<dbReference type="EMBL" id="CP001810">
    <property type="protein sequence ID" value="ADL35410.1"/>
    <property type="molecule type" value="Genomic_DNA"/>
</dbReference>
<dbReference type="SUPFAM" id="SSF50891">
    <property type="entry name" value="Cyclophilin-like"/>
    <property type="match status" value="1"/>
</dbReference>
<organism evidence="3 4">
    <name type="scientific">Butyrivibrio proteoclasticus (strain ATCC 51982 / DSM 14932 / B316)</name>
    <name type="common">Clostridium proteoclasticum</name>
    <dbReference type="NCBI Taxonomy" id="515622"/>
    <lineage>
        <taxon>Bacteria</taxon>
        <taxon>Bacillati</taxon>
        <taxon>Bacillota</taxon>
        <taxon>Clostridia</taxon>
        <taxon>Lachnospirales</taxon>
        <taxon>Lachnospiraceae</taxon>
        <taxon>Butyrivibrio</taxon>
    </lineage>
</organism>
<evidence type="ECO:0000313" key="3">
    <source>
        <dbReference type="EMBL" id="ADL35410.1"/>
    </source>
</evidence>
<dbReference type="SMART" id="SM00450">
    <property type="entry name" value="RHOD"/>
    <property type="match status" value="1"/>
</dbReference>
<dbReference type="InterPro" id="IPR036873">
    <property type="entry name" value="Rhodanese-like_dom_sf"/>
</dbReference>
<dbReference type="PROSITE" id="PS50206">
    <property type="entry name" value="RHODANESE_3"/>
    <property type="match status" value="1"/>
</dbReference>
<keyword evidence="1" id="KW-0732">Signal</keyword>
<dbReference type="GO" id="GO:0004792">
    <property type="term" value="F:thiosulfate-cyanide sulfurtransferase activity"/>
    <property type="evidence" value="ECO:0007669"/>
    <property type="project" value="InterPro"/>
</dbReference>
<dbReference type="SUPFAM" id="SSF52821">
    <property type="entry name" value="Rhodanese/Cell cycle control phosphatase"/>
    <property type="match status" value="1"/>
</dbReference>
<proteinExistence type="predicted"/>
<sequence length="267" mass="29575">MKRRYLALGMLTLAIILTGCGAKTESDVTIIGGADGPTSVFLASKNDKVSYTQIDQETAKLMMDLNDGHVIVDVRRQDEYDEGHIPGAICIPNESITDSMPSELPDLEQIILVYCRSGRRSKEAAQKLFDMGYTNVYEFGGIIDWTGEIVTEEAKETAMKLSIDGKEMPVTWEDNTSVNELKEICPLKVNMSMYGGFEQVGSIGQSISRDDKQITTEFGDIVLYSGNQIVVFYGSNSWAYTKLGHIDLSEEELTQLLGNDDVVLEIE</sequence>
<evidence type="ECO:0000313" key="4">
    <source>
        <dbReference type="Proteomes" id="UP000001299"/>
    </source>
</evidence>
<dbReference type="Proteomes" id="UP000001299">
    <property type="component" value="Chromosome 1"/>
</dbReference>
<dbReference type="Gene3D" id="2.40.100.20">
    <property type="match status" value="1"/>
</dbReference>
<dbReference type="CDD" id="cd00158">
    <property type="entry name" value="RHOD"/>
    <property type="match status" value="1"/>
</dbReference>
<dbReference type="Pfam" id="PF18050">
    <property type="entry name" value="Cyclophil_like2"/>
    <property type="match status" value="1"/>
</dbReference>
<dbReference type="InterPro" id="IPR001763">
    <property type="entry name" value="Rhodanese-like_dom"/>
</dbReference>
<dbReference type="PANTHER" id="PTHR44086">
    <property type="entry name" value="THIOSULFATE SULFURTRANSFERASE RDL2, MITOCHONDRIAL-RELATED"/>
    <property type="match status" value="1"/>
</dbReference>